<comment type="caution">
    <text evidence="3">The sequence shown here is derived from an EMBL/GenBank/DDBJ whole genome shotgun (WGS) entry which is preliminary data.</text>
</comment>
<evidence type="ECO:0000256" key="1">
    <source>
        <dbReference type="ARBA" id="ARBA00022801"/>
    </source>
</evidence>
<organism evidence="3 4">
    <name type="scientific">Heyndrickxia camelliae</name>
    <dbReference type="NCBI Taxonomy" id="1707093"/>
    <lineage>
        <taxon>Bacteria</taxon>
        <taxon>Bacillati</taxon>
        <taxon>Bacillota</taxon>
        <taxon>Bacilli</taxon>
        <taxon>Bacillales</taxon>
        <taxon>Bacillaceae</taxon>
        <taxon>Heyndrickxia</taxon>
    </lineage>
</organism>
<dbReference type="GO" id="GO:0016289">
    <property type="term" value="F:acyl-CoA hydrolase activity"/>
    <property type="evidence" value="ECO:0007669"/>
    <property type="project" value="UniProtKB-ARBA"/>
</dbReference>
<dbReference type="OrthoDB" id="286702at2"/>
<dbReference type="InterPro" id="IPR003736">
    <property type="entry name" value="PAAI_dom"/>
</dbReference>
<dbReference type="Gene3D" id="3.10.129.10">
    <property type="entry name" value="Hotdog Thioesterase"/>
    <property type="match status" value="1"/>
</dbReference>
<dbReference type="SUPFAM" id="SSF54637">
    <property type="entry name" value="Thioesterase/thiol ester dehydrase-isomerase"/>
    <property type="match status" value="1"/>
</dbReference>
<dbReference type="Pfam" id="PF03061">
    <property type="entry name" value="4HBT"/>
    <property type="match status" value="1"/>
</dbReference>
<dbReference type="RefSeq" id="WP_101353996.1">
    <property type="nucleotide sequence ID" value="NZ_PIQO01000005.1"/>
</dbReference>
<evidence type="ECO:0000259" key="2">
    <source>
        <dbReference type="Pfam" id="PF03061"/>
    </source>
</evidence>
<sequence length="151" mass="16978">MHNMNEVELHHQYKDEIFQILKNEPYAQFLGIELKDMGEGMAVAELDVADHMVNTHGTVHGAIIFAIADFVFAVACNSYGKTAVGLSTTVNFMAPGKKGARLKATATEERRNHRTAWYNIKIESDGELIATMEALAYRKDQYFIQVNKNNI</sequence>
<dbReference type="InterPro" id="IPR052723">
    <property type="entry name" value="Acyl-CoA_thioesterase_PaaI"/>
</dbReference>
<dbReference type="Proteomes" id="UP000233440">
    <property type="component" value="Unassembled WGS sequence"/>
</dbReference>
<protein>
    <submittedName>
        <fullName evidence="3">Phenylacetate degradation protein</fullName>
    </submittedName>
</protein>
<proteinExistence type="predicted"/>
<name>A0A2N3LLD5_9BACI</name>
<evidence type="ECO:0000313" key="4">
    <source>
        <dbReference type="Proteomes" id="UP000233440"/>
    </source>
</evidence>
<dbReference type="NCBIfam" id="TIGR00369">
    <property type="entry name" value="unchar_dom_1"/>
    <property type="match status" value="1"/>
</dbReference>
<keyword evidence="4" id="KW-1185">Reference proteome</keyword>
<reference evidence="3 4" key="1">
    <citation type="submission" date="2017-11" db="EMBL/GenBank/DDBJ databases">
        <title>Bacillus camelliae sp. nov., isolated from pu'er tea.</title>
        <authorList>
            <person name="Niu L."/>
        </authorList>
    </citation>
    <scope>NUCLEOTIDE SEQUENCE [LARGE SCALE GENOMIC DNA]</scope>
    <source>
        <strain evidence="3 4">7578-1</strain>
    </source>
</reference>
<keyword evidence="1" id="KW-0378">Hydrolase</keyword>
<accession>A0A2N3LLD5</accession>
<dbReference type="EMBL" id="PIQO01000005">
    <property type="protein sequence ID" value="PKR85441.1"/>
    <property type="molecule type" value="Genomic_DNA"/>
</dbReference>
<evidence type="ECO:0000313" key="3">
    <source>
        <dbReference type="EMBL" id="PKR85441.1"/>
    </source>
</evidence>
<gene>
    <name evidence="3" type="ORF">CWO92_09670</name>
</gene>
<dbReference type="PANTHER" id="PTHR42856:SF1">
    <property type="entry name" value="ACYL-COENZYME A THIOESTERASE PAAI"/>
    <property type="match status" value="1"/>
</dbReference>
<dbReference type="CDD" id="cd03443">
    <property type="entry name" value="PaaI_thioesterase"/>
    <property type="match status" value="1"/>
</dbReference>
<dbReference type="PANTHER" id="PTHR42856">
    <property type="entry name" value="ACYL-COENZYME A THIOESTERASE PAAI"/>
    <property type="match status" value="1"/>
</dbReference>
<dbReference type="InterPro" id="IPR006683">
    <property type="entry name" value="Thioestr_dom"/>
</dbReference>
<dbReference type="InterPro" id="IPR029069">
    <property type="entry name" value="HotDog_dom_sf"/>
</dbReference>
<dbReference type="AlphaFoldDB" id="A0A2N3LLD5"/>
<feature type="domain" description="Thioesterase" evidence="2">
    <location>
        <begin position="56"/>
        <end position="127"/>
    </location>
</feature>